<gene>
    <name evidence="2" type="ORF">EKH79_03040</name>
</gene>
<feature type="chain" id="PRO_5018521748" description="DUF2282 domain-containing protein" evidence="1">
    <location>
        <begin position="32"/>
        <end position="95"/>
    </location>
</feature>
<evidence type="ECO:0000313" key="3">
    <source>
        <dbReference type="Proteomes" id="UP000267077"/>
    </source>
</evidence>
<reference evidence="2 3" key="1">
    <citation type="submission" date="2018-12" db="EMBL/GenBank/DDBJ databases">
        <title>Dyella dinghuensis sp. nov. DHOA06 and Dyella choica sp. nov. 4M-K27, isolated from forest soil.</title>
        <authorList>
            <person name="Qiu L.-H."/>
            <person name="Gao Z.-H."/>
        </authorList>
    </citation>
    <scope>NUCLEOTIDE SEQUENCE [LARGE SCALE GENOMIC DNA]</scope>
    <source>
        <strain evidence="2 3">DHOA06</strain>
    </source>
</reference>
<name>A0A3S0PJ28_9GAMM</name>
<organism evidence="2 3">
    <name type="scientific">Dyella dinghuensis</name>
    <dbReference type="NCBI Taxonomy" id="1920169"/>
    <lineage>
        <taxon>Bacteria</taxon>
        <taxon>Pseudomonadati</taxon>
        <taxon>Pseudomonadota</taxon>
        <taxon>Gammaproteobacteria</taxon>
        <taxon>Lysobacterales</taxon>
        <taxon>Rhodanobacteraceae</taxon>
        <taxon>Dyella</taxon>
    </lineage>
</organism>
<dbReference type="OrthoDB" id="5616300at2"/>
<comment type="caution">
    <text evidence="2">The sequence shown here is derived from an EMBL/GenBank/DDBJ whole genome shotgun (WGS) entry which is preliminary data.</text>
</comment>
<dbReference type="RefSeq" id="WP_126672301.1">
    <property type="nucleotide sequence ID" value="NZ_RYZR01000002.1"/>
</dbReference>
<dbReference type="Proteomes" id="UP000267077">
    <property type="component" value="Unassembled WGS sequence"/>
</dbReference>
<accession>A0A3S0PJ28</accession>
<protein>
    <recommendedName>
        <fullName evidence="4">DUF2282 domain-containing protein</fullName>
    </recommendedName>
</protein>
<keyword evidence="1" id="KW-0732">Signal</keyword>
<keyword evidence="3" id="KW-1185">Reference proteome</keyword>
<evidence type="ECO:0000256" key="1">
    <source>
        <dbReference type="SAM" id="SignalP"/>
    </source>
</evidence>
<dbReference type="EMBL" id="RYZR01000002">
    <property type="protein sequence ID" value="RUL66802.1"/>
    <property type="molecule type" value="Genomic_DNA"/>
</dbReference>
<dbReference type="AlphaFoldDB" id="A0A3S0PJ28"/>
<feature type="signal peptide" evidence="1">
    <location>
        <begin position="1"/>
        <end position="31"/>
    </location>
</feature>
<evidence type="ECO:0000313" key="2">
    <source>
        <dbReference type="EMBL" id="RUL66802.1"/>
    </source>
</evidence>
<proteinExistence type="predicted"/>
<sequence>MNTLVIKSRNSFASAAVVVALALSSVVTAHAADQSAQKEQPGRCYGVNSCKGQSLCATAKHDCKGLNGCKGQGVVVKTPSACTAAGGTLTEPQGK</sequence>
<evidence type="ECO:0008006" key="4">
    <source>
        <dbReference type="Google" id="ProtNLM"/>
    </source>
</evidence>